<reference evidence="2" key="1">
    <citation type="submission" date="2015-10" db="EMBL/GenBank/DDBJ databases">
        <authorList>
            <person name="Luecker S."/>
            <person name="Luecker S."/>
        </authorList>
    </citation>
    <scope>NUCLEOTIDE SEQUENCE [LARGE SCALE GENOMIC DNA]</scope>
</reference>
<evidence type="ECO:0000313" key="1">
    <source>
        <dbReference type="EMBL" id="CUS33052.1"/>
    </source>
</evidence>
<gene>
    <name evidence="1" type="ORF">COMA2_120043</name>
</gene>
<dbReference type="AlphaFoldDB" id="A0A0S4L5L6"/>
<organism evidence="1 2">
    <name type="scientific">Candidatus Nitrospira nitrificans</name>
    <dbReference type="NCBI Taxonomy" id="1742973"/>
    <lineage>
        <taxon>Bacteria</taxon>
        <taxon>Pseudomonadati</taxon>
        <taxon>Nitrospirota</taxon>
        <taxon>Nitrospiria</taxon>
        <taxon>Nitrospirales</taxon>
        <taxon>Nitrospiraceae</taxon>
        <taxon>Nitrospira</taxon>
    </lineage>
</organism>
<dbReference type="EMBL" id="CZPZ01000004">
    <property type="protein sequence ID" value="CUS33052.1"/>
    <property type="molecule type" value="Genomic_DNA"/>
</dbReference>
<evidence type="ECO:0000313" key="2">
    <source>
        <dbReference type="Proteomes" id="UP000198736"/>
    </source>
</evidence>
<proteinExistence type="predicted"/>
<name>A0A0S4L5L6_9BACT</name>
<sequence length="62" mass="6741">MKPLHTELLSQSVLRSARSKGRARIETLWRHVMLLARVVAPARKGGRGLKLSPSVVRPAGSG</sequence>
<protein>
    <submittedName>
        <fullName evidence="1">Uncharacterized protein</fullName>
    </submittedName>
</protein>
<keyword evidence="2" id="KW-1185">Reference proteome</keyword>
<dbReference type="Proteomes" id="UP000198736">
    <property type="component" value="Unassembled WGS sequence"/>
</dbReference>
<accession>A0A0S4L5L6</accession>